<evidence type="ECO:0000256" key="4">
    <source>
        <dbReference type="ARBA" id="ARBA00022576"/>
    </source>
</evidence>
<comment type="subunit">
    <text evidence="3 9">Homodimer.</text>
</comment>
<dbReference type="InterPro" id="IPR050106">
    <property type="entry name" value="HistidinolP_aminotransfase"/>
</dbReference>
<evidence type="ECO:0000313" key="11">
    <source>
        <dbReference type="EMBL" id="SFQ11659.1"/>
    </source>
</evidence>
<dbReference type="EMBL" id="FOXU01000001">
    <property type="protein sequence ID" value="SFQ11659.1"/>
    <property type="molecule type" value="Genomic_DNA"/>
</dbReference>
<dbReference type="Gene3D" id="3.90.1150.10">
    <property type="entry name" value="Aspartate Aminotransferase, domain 1"/>
    <property type="match status" value="1"/>
</dbReference>
<dbReference type="EC" id="2.6.1.9" evidence="9"/>
<dbReference type="InterPro" id="IPR015422">
    <property type="entry name" value="PyrdxlP-dep_Trfase_small"/>
</dbReference>
<dbReference type="STRING" id="126156.SAMN05421670_0993"/>
<comment type="cofactor">
    <cofactor evidence="1 9">
        <name>pyridoxal 5'-phosphate</name>
        <dbReference type="ChEBI" id="CHEBI:597326"/>
    </cofactor>
</comment>
<evidence type="ECO:0000256" key="5">
    <source>
        <dbReference type="ARBA" id="ARBA00022679"/>
    </source>
</evidence>
<comment type="pathway">
    <text evidence="2 9">Amino-acid biosynthesis; L-histidine biosynthesis; L-histidine from 5-phospho-alpha-D-ribose 1-diphosphate: step 7/9.</text>
</comment>
<dbReference type="InterPro" id="IPR015424">
    <property type="entry name" value="PyrdxlP-dep_Trfase"/>
</dbReference>
<keyword evidence="12" id="KW-1185">Reference proteome</keyword>
<keyword evidence="5 9" id="KW-0808">Transferase</keyword>
<dbReference type="InterPro" id="IPR001917">
    <property type="entry name" value="Aminotrans_II_pyridoxalP_BS"/>
</dbReference>
<evidence type="ECO:0000256" key="1">
    <source>
        <dbReference type="ARBA" id="ARBA00001933"/>
    </source>
</evidence>
<dbReference type="InterPro" id="IPR015421">
    <property type="entry name" value="PyrdxlP-dep_Trfase_major"/>
</dbReference>
<dbReference type="GO" id="GO:0004400">
    <property type="term" value="F:histidinol-phosphate transaminase activity"/>
    <property type="evidence" value="ECO:0007669"/>
    <property type="project" value="UniProtKB-UniRule"/>
</dbReference>
<evidence type="ECO:0000256" key="7">
    <source>
        <dbReference type="ARBA" id="ARBA00023102"/>
    </source>
</evidence>
<evidence type="ECO:0000259" key="10">
    <source>
        <dbReference type="Pfam" id="PF00155"/>
    </source>
</evidence>
<comment type="catalytic activity">
    <reaction evidence="8 9">
        <text>L-histidinol phosphate + 2-oxoglutarate = 3-(imidazol-4-yl)-2-oxopropyl phosphate + L-glutamate</text>
        <dbReference type="Rhea" id="RHEA:23744"/>
        <dbReference type="ChEBI" id="CHEBI:16810"/>
        <dbReference type="ChEBI" id="CHEBI:29985"/>
        <dbReference type="ChEBI" id="CHEBI:57766"/>
        <dbReference type="ChEBI" id="CHEBI:57980"/>
        <dbReference type="EC" id="2.6.1.9"/>
    </reaction>
</comment>
<feature type="modified residue" description="N6-(pyridoxal phosphate)lysine" evidence="9">
    <location>
        <position position="223"/>
    </location>
</feature>
<dbReference type="PROSITE" id="PS00599">
    <property type="entry name" value="AA_TRANSFER_CLASS_2"/>
    <property type="match status" value="1"/>
</dbReference>
<evidence type="ECO:0000256" key="9">
    <source>
        <dbReference type="HAMAP-Rule" id="MF_01023"/>
    </source>
</evidence>
<keyword evidence="6 9" id="KW-0663">Pyridoxal phosphate</keyword>
<reference evidence="12" key="1">
    <citation type="submission" date="2016-10" db="EMBL/GenBank/DDBJ databases">
        <authorList>
            <person name="Varghese N."/>
            <person name="Submissions S."/>
        </authorList>
    </citation>
    <scope>NUCLEOTIDE SEQUENCE [LARGE SCALE GENOMIC DNA]</scope>
    <source>
        <strain evidence="12">DSM 11706</strain>
    </source>
</reference>
<dbReference type="GO" id="GO:0000105">
    <property type="term" value="P:L-histidine biosynthetic process"/>
    <property type="evidence" value="ECO:0007669"/>
    <property type="project" value="UniProtKB-UniRule"/>
</dbReference>
<dbReference type="CDD" id="cd00609">
    <property type="entry name" value="AAT_like"/>
    <property type="match status" value="1"/>
</dbReference>
<dbReference type="Proteomes" id="UP000198734">
    <property type="component" value="Unassembled WGS sequence"/>
</dbReference>
<dbReference type="NCBIfam" id="TIGR01141">
    <property type="entry name" value="hisC"/>
    <property type="match status" value="1"/>
</dbReference>
<dbReference type="GO" id="GO:0030170">
    <property type="term" value="F:pyridoxal phosphate binding"/>
    <property type="evidence" value="ECO:0007669"/>
    <property type="project" value="InterPro"/>
</dbReference>
<comment type="similarity">
    <text evidence="9">Belongs to the class-II pyridoxal-phosphate-dependent aminotransferase family. Histidinol-phosphate aminotransferase subfamily.</text>
</comment>
<evidence type="ECO:0000256" key="6">
    <source>
        <dbReference type="ARBA" id="ARBA00022898"/>
    </source>
</evidence>
<dbReference type="PANTHER" id="PTHR43643">
    <property type="entry name" value="HISTIDINOL-PHOSPHATE AMINOTRANSFERASE 2"/>
    <property type="match status" value="1"/>
</dbReference>
<dbReference type="InterPro" id="IPR004839">
    <property type="entry name" value="Aminotransferase_I/II_large"/>
</dbReference>
<dbReference type="PANTHER" id="PTHR43643:SF3">
    <property type="entry name" value="HISTIDINOL-PHOSPHATE AMINOTRANSFERASE"/>
    <property type="match status" value="1"/>
</dbReference>
<sequence length="366" mass="40821">MKFKQQINGLHAYQPGKTTDEVKKMFNLEKVTKLASNENPYGASPKVKEYFANANIDFAIYPDGYASNLRAAVANHLNVSEKQLLFGNGSDENILIVSRAILRPGLNTIMADLTFGQYKHNAVVEGAEVREIPLTKNGEHDLNNMLAAIDENTAIIWVCNPNNPTGTLIPSDKLKQFIEKVPNDVLIVLDEAYTEYITDSNYKDSLGLLENHPNVLIMRTFSKAYGLASFRIGYAIGSESVIAQLEPTREPFNNTVISQQVALLGLEDQAFINECKEKNNAGKAQYVTYCNERNLHYFPSQTNFILMEVKADSDAVFQGLMKRGFIVRSGNALGKQGYLRITIGTEQQNSELLEKLDEVLKEEGVL</sequence>
<gene>
    <name evidence="9" type="primary">hisC</name>
    <name evidence="11" type="ORF">SAMN05421670_0993</name>
</gene>
<dbReference type="InterPro" id="IPR005861">
    <property type="entry name" value="HisP_aminotrans"/>
</dbReference>
<dbReference type="HAMAP" id="MF_01023">
    <property type="entry name" value="HisC_aminotrans_2"/>
    <property type="match status" value="1"/>
</dbReference>
<dbReference type="UniPathway" id="UPA00031">
    <property type="reaction ID" value="UER00012"/>
</dbReference>
<name>A0A1I5VVY4_9BACI</name>
<feature type="domain" description="Aminotransferase class I/classII large" evidence="10">
    <location>
        <begin position="30"/>
        <end position="356"/>
    </location>
</feature>
<dbReference type="RefSeq" id="WP_093534743.1">
    <property type="nucleotide sequence ID" value="NZ_CP183885.1"/>
</dbReference>
<proteinExistence type="inferred from homology"/>
<evidence type="ECO:0000256" key="2">
    <source>
        <dbReference type="ARBA" id="ARBA00005011"/>
    </source>
</evidence>
<keyword evidence="7 9" id="KW-0368">Histidine biosynthesis</keyword>
<keyword evidence="4 9" id="KW-0032">Aminotransferase</keyword>
<dbReference type="Gene3D" id="3.40.640.10">
    <property type="entry name" value="Type I PLP-dependent aspartate aminotransferase-like (Major domain)"/>
    <property type="match status" value="1"/>
</dbReference>
<keyword evidence="9" id="KW-0028">Amino-acid biosynthesis</keyword>
<dbReference type="SUPFAM" id="SSF53383">
    <property type="entry name" value="PLP-dependent transferases"/>
    <property type="match status" value="1"/>
</dbReference>
<evidence type="ECO:0000256" key="3">
    <source>
        <dbReference type="ARBA" id="ARBA00011738"/>
    </source>
</evidence>
<evidence type="ECO:0000313" key="12">
    <source>
        <dbReference type="Proteomes" id="UP000198734"/>
    </source>
</evidence>
<dbReference type="Pfam" id="PF00155">
    <property type="entry name" value="Aminotran_1_2"/>
    <property type="match status" value="1"/>
</dbReference>
<protein>
    <recommendedName>
        <fullName evidence="9">Histidinol-phosphate aminotransferase</fullName>
        <ecNumber evidence="9">2.6.1.9</ecNumber>
    </recommendedName>
    <alternativeName>
        <fullName evidence="9">Imidazole acetol-phosphate transaminase</fullName>
    </alternativeName>
</protein>
<dbReference type="OrthoDB" id="9813612at2"/>
<evidence type="ECO:0000256" key="8">
    <source>
        <dbReference type="ARBA" id="ARBA00047481"/>
    </source>
</evidence>
<dbReference type="AlphaFoldDB" id="A0A1I5VVY4"/>
<accession>A0A1I5VVY4</accession>
<organism evidence="11 12">
    <name type="scientific">Psychrobacillus psychrotolerans</name>
    <dbReference type="NCBI Taxonomy" id="126156"/>
    <lineage>
        <taxon>Bacteria</taxon>
        <taxon>Bacillati</taxon>
        <taxon>Bacillota</taxon>
        <taxon>Bacilli</taxon>
        <taxon>Bacillales</taxon>
        <taxon>Bacillaceae</taxon>
        <taxon>Psychrobacillus</taxon>
    </lineage>
</organism>